<feature type="compositionally biased region" description="Basic and acidic residues" evidence="1">
    <location>
        <begin position="56"/>
        <end position="69"/>
    </location>
</feature>
<proteinExistence type="predicted"/>
<feature type="compositionally biased region" description="Polar residues" evidence="1">
    <location>
        <begin position="25"/>
        <end position="37"/>
    </location>
</feature>
<gene>
    <name evidence="2" type="ORF">COU33_04285</name>
</gene>
<feature type="non-terminal residue" evidence="2">
    <location>
        <position position="87"/>
    </location>
</feature>
<comment type="caution">
    <text evidence="2">The sequence shown here is derived from an EMBL/GenBank/DDBJ whole genome shotgun (WGS) entry which is preliminary data.</text>
</comment>
<protein>
    <submittedName>
        <fullName evidence="2">Uncharacterized protein</fullName>
    </submittedName>
</protein>
<reference evidence="3" key="1">
    <citation type="submission" date="2017-09" db="EMBL/GenBank/DDBJ databases">
        <title>Depth-based differentiation of microbial function through sediment-hosted aquifers and enrichment of novel symbionts in the deep terrestrial subsurface.</title>
        <authorList>
            <person name="Probst A.J."/>
            <person name="Ladd B."/>
            <person name="Jarett J.K."/>
            <person name="Geller-Mcgrath D.E."/>
            <person name="Sieber C.M.K."/>
            <person name="Emerson J.B."/>
            <person name="Anantharaman K."/>
            <person name="Thomas B.C."/>
            <person name="Malmstrom R."/>
            <person name="Stieglmeier M."/>
            <person name="Klingl A."/>
            <person name="Woyke T."/>
            <person name="Ryan C.M."/>
            <person name="Banfield J.F."/>
        </authorList>
    </citation>
    <scope>NUCLEOTIDE SEQUENCE [LARGE SCALE GENOMIC DNA]</scope>
</reference>
<dbReference type="Proteomes" id="UP000229362">
    <property type="component" value="Unassembled WGS sequence"/>
</dbReference>
<evidence type="ECO:0000313" key="3">
    <source>
        <dbReference type="Proteomes" id="UP000229362"/>
    </source>
</evidence>
<feature type="compositionally biased region" description="Low complexity" evidence="1">
    <location>
        <begin position="45"/>
        <end position="54"/>
    </location>
</feature>
<evidence type="ECO:0000313" key="2">
    <source>
        <dbReference type="EMBL" id="PIT86231.1"/>
    </source>
</evidence>
<organism evidence="2 3">
    <name type="scientific">Candidatus Magasanikbacteria bacterium CG10_big_fil_rev_8_21_14_0_10_43_6</name>
    <dbReference type="NCBI Taxonomy" id="1974650"/>
    <lineage>
        <taxon>Bacteria</taxon>
        <taxon>Candidatus Magasanikiibacteriota</taxon>
    </lineage>
</organism>
<evidence type="ECO:0000256" key="1">
    <source>
        <dbReference type="SAM" id="MobiDB-lite"/>
    </source>
</evidence>
<dbReference type="EMBL" id="PFBZ01000185">
    <property type="protein sequence ID" value="PIT86231.1"/>
    <property type="molecule type" value="Genomic_DNA"/>
</dbReference>
<accession>A0A2M6W0C5</accession>
<sequence>MASDELKSPIAGEQQKPQQEVPASGTEQYQAEQNQPNMPEGSPAQQERPQSPEQQRPPEQRKLKTKEGENFLDEAIGALSEKLRSKK</sequence>
<dbReference type="AlphaFoldDB" id="A0A2M6W0C5"/>
<name>A0A2M6W0C5_9BACT</name>
<feature type="region of interest" description="Disordered" evidence="1">
    <location>
        <begin position="1"/>
        <end position="87"/>
    </location>
</feature>